<evidence type="ECO:0000313" key="2">
    <source>
        <dbReference type="EMBL" id="KAK5971522.1"/>
    </source>
</evidence>
<dbReference type="AlphaFoldDB" id="A0AAN8IJE3"/>
<dbReference type="GO" id="GO:0004867">
    <property type="term" value="F:serine-type endopeptidase inhibitor activity"/>
    <property type="evidence" value="ECO:0007669"/>
    <property type="project" value="InterPro"/>
</dbReference>
<dbReference type="SMART" id="SM00131">
    <property type="entry name" value="KU"/>
    <property type="match status" value="1"/>
</dbReference>
<dbReference type="Proteomes" id="UP001331761">
    <property type="component" value="Unassembled WGS sequence"/>
</dbReference>
<dbReference type="InterPro" id="IPR052861">
    <property type="entry name" value="BPTI/Kunitz_domain"/>
</dbReference>
<dbReference type="Gene3D" id="4.10.410.10">
    <property type="entry name" value="Pancreatic trypsin inhibitor Kunitz domain"/>
    <property type="match status" value="1"/>
</dbReference>
<comment type="caution">
    <text evidence="2">The sequence shown here is derived from an EMBL/GenBank/DDBJ whole genome shotgun (WGS) entry which is preliminary data.</text>
</comment>
<evidence type="ECO:0000313" key="3">
    <source>
        <dbReference type="Proteomes" id="UP001331761"/>
    </source>
</evidence>
<dbReference type="InterPro" id="IPR036880">
    <property type="entry name" value="Kunitz_BPTI_sf"/>
</dbReference>
<dbReference type="CDD" id="cd00109">
    <property type="entry name" value="Kunitz-type"/>
    <property type="match status" value="1"/>
</dbReference>
<dbReference type="SUPFAM" id="SSF57362">
    <property type="entry name" value="BPTI-like"/>
    <property type="match status" value="1"/>
</dbReference>
<gene>
    <name evidence="2" type="ORF">GCK32_002376</name>
</gene>
<name>A0AAN8IJE3_TRICO</name>
<evidence type="ECO:0000259" key="1">
    <source>
        <dbReference type="PROSITE" id="PS50279"/>
    </source>
</evidence>
<dbReference type="InterPro" id="IPR020901">
    <property type="entry name" value="Prtase_inh_Kunz-CS"/>
</dbReference>
<dbReference type="EMBL" id="WIXE01017692">
    <property type="protein sequence ID" value="KAK5971522.1"/>
    <property type="molecule type" value="Genomic_DNA"/>
</dbReference>
<dbReference type="PROSITE" id="PS00280">
    <property type="entry name" value="BPTI_KUNITZ_1"/>
    <property type="match status" value="1"/>
</dbReference>
<keyword evidence="3" id="KW-1185">Reference proteome</keyword>
<proteinExistence type="predicted"/>
<dbReference type="PROSITE" id="PS50279">
    <property type="entry name" value="BPTI_KUNITZ_2"/>
    <property type="match status" value="1"/>
</dbReference>
<dbReference type="PANTHER" id="PTHR47248">
    <property type="entry name" value="PROTEIN CBG06772"/>
    <property type="match status" value="1"/>
</dbReference>
<organism evidence="2 3">
    <name type="scientific">Trichostrongylus colubriformis</name>
    <name type="common">Black scour worm</name>
    <dbReference type="NCBI Taxonomy" id="6319"/>
    <lineage>
        <taxon>Eukaryota</taxon>
        <taxon>Metazoa</taxon>
        <taxon>Ecdysozoa</taxon>
        <taxon>Nematoda</taxon>
        <taxon>Chromadorea</taxon>
        <taxon>Rhabditida</taxon>
        <taxon>Rhabditina</taxon>
        <taxon>Rhabditomorpha</taxon>
        <taxon>Strongyloidea</taxon>
        <taxon>Trichostrongylidae</taxon>
        <taxon>Trichostrongylus</taxon>
    </lineage>
</organism>
<dbReference type="Pfam" id="PF00014">
    <property type="entry name" value="Kunitz_BPTI"/>
    <property type="match status" value="1"/>
</dbReference>
<protein>
    <recommendedName>
        <fullName evidence="1">BPTI/Kunitz inhibitor domain-containing protein</fullName>
    </recommendedName>
</protein>
<sequence>MQRENGVTAQIQGPEKKYQIHASEREKIDTTFVEERYYFDYETAACLAFEYYGCGGNANNYRTSADCFSNCMFADQSGCAGMYPAARLSNGRSLTCPAMMLPPGPEAAPPAGPKLNEEGCPSGYVCRMGAFFGTCCNQANEDLFGAAYRPKCDNGREPYSVQMDGWRQILFGKTCRDKFCPSGRKCQDADIFAYCC</sequence>
<dbReference type="InterPro" id="IPR002223">
    <property type="entry name" value="Kunitz_BPTI"/>
</dbReference>
<dbReference type="PANTHER" id="PTHR47248:SF9">
    <property type="entry name" value="BPTI_KUNITZ INHIBITOR DOMAIN-CONTAINING PROTEIN"/>
    <property type="match status" value="1"/>
</dbReference>
<feature type="domain" description="BPTI/Kunitz inhibitor" evidence="1">
    <location>
        <begin position="36"/>
        <end position="71"/>
    </location>
</feature>
<reference evidence="2 3" key="1">
    <citation type="submission" date="2019-10" db="EMBL/GenBank/DDBJ databases">
        <title>Assembly and Annotation for the nematode Trichostrongylus colubriformis.</title>
        <authorList>
            <person name="Martin J."/>
        </authorList>
    </citation>
    <scope>NUCLEOTIDE SEQUENCE [LARGE SCALE GENOMIC DNA]</scope>
    <source>
        <strain evidence="2">G859</strain>
        <tissue evidence="2">Whole worm</tissue>
    </source>
</reference>
<accession>A0AAN8IJE3</accession>